<dbReference type="GO" id="GO:0006508">
    <property type="term" value="P:proteolysis"/>
    <property type="evidence" value="ECO:0007669"/>
    <property type="project" value="InterPro"/>
</dbReference>
<evidence type="ECO:0000313" key="3">
    <source>
        <dbReference type="EMBL" id="MBB5742433.1"/>
    </source>
</evidence>
<dbReference type="EC" id="3.4.16.4" evidence="3"/>
<evidence type="ECO:0000313" key="4">
    <source>
        <dbReference type="Proteomes" id="UP000517712"/>
    </source>
</evidence>
<keyword evidence="4" id="KW-1185">Reference proteome</keyword>
<protein>
    <submittedName>
        <fullName evidence="3">D-alanyl-D-alanine carboxypeptidase (Penicillin-binding protein 5/6)</fullName>
        <ecNumber evidence="3">3.4.16.4</ecNumber>
    </submittedName>
</protein>
<feature type="compositionally biased region" description="Low complexity" evidence="1">
    <location>
        <begin position="50"/>
        <end position="69"/>
    </location>
</feature>
<dbReference type="RefSeq" id="WP_184281860.1">
    <property type="nucleotide sequence ID" value="NZ_BAAAPG010000001.1"/>
</dbReference>
<feature type="domain" description="Peptidase S11 D-alanyl-D-alanine carboxypeptidase A N-terminal" evidence="2">
    <location>
        <begin position="255"/>
        <end position="433"/>
    </location>
</feature>
<dbReference type="InterPro" id="IPR012338">
    <property type="entry name" value="Beta-lactam/transpept-like"/>
</dbReference>
<reference evidence="3 4" key="1">
    <citation type="submission" date="2020-08" db="EMBL/GenBank/DDBJ databases">
        <title>Sequencing the genomes of 1000 actinobacteria strains.</title>
        <authorList>
            <person name="Klenk H.-P."/>
        </authorList>
    </citation>
    <scope>NUCLEOTIDE SEQUENCE [LARGE SCALE GENOMIC DNA]</scope>
    <source>
        <strain evidence="3 4">DSM 24823</strain>
    </source>
</reference>
<dbReference type="AlphaFoldDB" id="A0A7W9CB98"/>
<dbReference type="EMBL" id="JACHMU010000001">
    <property type="protein sequence ID" value="MBB5742433.1"/>
    <property type="molecule type" value="Genomic_DNA"/>
</dbReference>
<dbReference type="Pfam" id="PF00768">
    <property type="entry name" value="Peptidase_S11"/>
    <property type="match status" value="1"/>
</dbReference>
<evidence type="ECO:0000256" key="1">
    <source>
        <dbReference type="SAM" id="MobiDB-lite"/>
    </source>
</evidence>
<dbReference type="InterPro" id="IPR001967">
    <property type="entry name" value="Peptidase_S11_N"/>
</dbReference>
<keyword evidence="3" id="KW-0645">Protease</keyword>
<gene>
    <name evidence="3" type="ORF">HD600_000930</name>
</gene>
<dbReference type="GO" id="GO:0009002">
    <property type="term" value="F:serine-type D-Ala-D-Ala carboxypeptidase activity"/>
    <property type="evidence" value="ECO:0007669"/>
    <property type="project" value="UniProtKB-EC"/>
</dbReference>
<dbReference type="Proteomes" id="UP000517712">
    <property type="component" value="Unassembled WGS sequence"/>
</dbReference>
<feature type="compositionally biased region" description="Low complexity" evidence="1">
    <location>
        <begin position="33"/>
        <end position="42"/>
    </location>
</feature>
<evidence type="ECO:0000259" key="2">
    <source>
        <dbReference type="Pfam" id="PF00768"/>
    </source>
</evidence>
<comment type="caution">
    <text evidence="3">The sequence shown here is derived from an EMBL/GenBank/DDBJ whole genome shotgun (WGS) entry which is preliminary data.</text>
</comment>
<dbReference type="SUPFAM" id="SSF56601">
    <property type="entry name" value="beta-lactamase/transpeptidase-like"/>
    <property type="match status" value="1"/>
</dbReference>
<proteinExistence type="predicted"/>
<name>A0A7W9CB98_9MICO</name>
<accession>A0A7W9CB98</accession>
<feature type="compositionally biased region" description="Low complexity" evidence="1">
    <location>
        <begin position="1"/>
        <end position="14"/>
    </location>
</feature>
<feature type="region of interest" description="Disordered" evidence="1">
    <location>
        <begin position="1"/>
        <end position="136"/>
    </location>
</feature>
<keyword evidence="3" id="KW-0378">Hydrolase</keyword>
<dbReference type="Gene3D" id="3.40.710.10">
    <property type="entry name" value="DD-peptidase/beta-lactamase superfamily"/>
    <property type="match status" value="1"/>
</dbReference>
<organism evidence="3 4">
    <name type="scientific">Microbacterium ginsengiterrae</name>
    <dbReference type="NCBI Taxonomy" id="546115"/>
    <lineage>
        <taxon>Bacteria</taxon>
        <taxon>Bacillati</taxon>
        <taxon>Actinomycetota</taxon>
        <taxon>Actinomycetes</taxon>
        <taxon>Micrococcales</taxon>
        <taxon>Microbacteriaceae</taxon>
        <taxon>Microbacterium</taxon>
    </lineage>
</organism>
<keyword evidence="3" id="KW-0121">Carboxypeptidase</keyword>
<sequence>MTTDDTTPATTASRRAMRARKRSAGAATPPPLLADDAADTLPSEPDDATEAAQDAASEPESDAASVAPEIEPETDEADPATADDAVDSDNDIDPGRDIDLDGDDTDTDEPVDLSAEQQAETPEQPIEPVEPQAEWADADRPATALVWLDEADVLERTRPADIDSVTNRPAGPDLLSDHAGRPLAQVGRWLAPIGTLAAFAIAYGATTLLWPLHAVEPVVDAVAFETVPAPAAEITWPAAGSAGVGIEGVSMAASSAEPASIASITKVVTSLMVLDRLPLQLGEQGPEYAFTYGDSVNYWDYRRADQSALDVPVDGVLTEYQMLQGILLGSANNYTDRLARDLWGPDEQFARAADAWLAERGLSGISVVTPSGFDERNIATPEALLQLGQRAMQNPVFAEIVGTAGAEIPGAGWVENSNGMLGDPGVVGIKTGTLVGWSLLTAKDVTIGDTTVHLYAAVLNQGDDQERLAATRSLFSQVEAALADLAPAVPAGTVVGEVSTEWGTTVDIVSDADATVLVWNGATSTAAVDFDLGEQRDEGASVGTLTVNGPVGATTVDVSLAEEVSGPSPWWRLTHPLELFGISTD</sequence>
<feature type="compositionally biased region" description="Acidic residues" evidence="1">
    <location>
        <begin position="100"/>
        <end position="111"/>
    </location>
</feature>